<evidence type="ECO:0000256" key="9">
    <source>
        <dbReference type="ARBA" id="ARBA00022777"/>
    </source>
</evidence>
<keyword evidence="12" id="KW-0902">Two-component regulatory system</keyword>
<keyword evidence="11 14" id="KW-1133">Transmembrane helix</keyword>
<dbReference type="CDD" id="cd00082">
    <property type="entry name" value="HisKA"/>
    <property type="match status" value="1"/>
</dbReference>
<evidence type="ECO:0000256" key="12">
    <source>
        <dbReference type="ARBA" id="ARBA00023012"/>
    </source>
</evidence>
<feature type="domain" description="Histidine kinase" evidence="15">
    <location>
        <begin position="251"/>
        <end position="467"/>
    </location>
</feature>
<dbReference type="PRINTS" id="PR00344">
    <property type="entry name" value="BCTRLSENSOR"/>
</dbReference>
<evidence type="ECO:0000256" key="5">
    <source>
        <dbReference type="ARBA" id="ARBA00022553"/>
    </source>
</evidence>
<dbReference type="InterPro" id="IPR003660">
    <property type="entry name" value="HAMP_dom"/>
</dbReference>
<evidence type="ECO:0000256" key="14">
    <source>
        <dbReference type="SAM" id="Phobius"/>
    </source>
</evidence>
<dbReference type="SUPFAM" id="SSF55874">
    <property type="entry name" value="ATPase domain of HSP90 chaperone/DNA topoisomerase II/histidine kinase"/>
    <property type="match status" value="1"/>
</dbReference>
<evidence type="ECO:0000256" key="2">
    <source>
        <dbReference type="ARBA" id="ARBA00004651"/>
    </source>
</evidence>
<dbReference type="GO" id="GO:0005524">
    <property type="term" value="F:ATP binding"/>
    <property type="evidence" value="ECO:0007669"/>
    <property type="project" value="UniProtKB-KW"/>
</dbReference>
<dbReference type="InterPro" id="IPR050428">
    <property type="entry name" value="TCS_sensor_his_kinase"/>
</dbReference>
<evidence type="ECO:0000313" key="17">
    <source>
        <dbReference type="EMBL" id="MFC4596852.1"/>
    </source>
</evidence>
<evidence type="ECO:0000256" key="13">
    <source>
        <dbReference type="ARBA" id="ARBA00023136"/>
    </source>
</evidence>
<dbReference type="PROSITE" id="PS50109">
    <property type="entry name" value="HIS_KIN"/>
    <property type="match status" value="1"/>
</dbReference>
<dbReference type="SMART" id="SM00304">
    <property type="entry name" value="HAMP"/>
    <property type="match status" value="1"/>
</dbReference>
<dbReference type="EC" id="2.7.13.3" evidence="3"/>
<gene>
    <name evidence="17" type="ORF">ACFO3S_01260</name>
</gene>
<dbReference type="PANTHER" id="PTHR45436">
    <property type="entry name" value="SENSOR HISTIDINE KINASE YKOH"/>
    <property type="match status" value="1"/>
</dbReference>
<dbReference type="Pfam" id="PF02518">
    <property type="entry name" value="HATPase_c"/>
    <property type="match status" value="1"/>
</dbReference>
<dbReference type="InterPro" id="IPR036890">
    <property type="entry name" value="HATPase_C_sf"/>
</dbReference>
<dbReference type="PROSITE" id="PS50885">
    <property type="entry name" value="HAMP"/>
    <property type="match status" value="1"/>
</dbReference>
<dbReference type="Gene3D" id="1.10.287.130">
    <property type="match status" value="1"/>
</dbReference>
<comment type="caution">
    <text evidence="17">The sequence shown here is derived from an EMBL/GenBank/DDBJ whole genome shotgun (WGS) entry which is preliminary data.</text>
</comment>
<keyword evidence="7 14" id="KW-0812">Transmembrane</keyword>
<evidence type="ECO:0000256" key="4">
    <source>
        <dbReference type="ARBA" id="ARBA00022475"/>
    </source>
</evidence>
<dbReference type="PANTHER" id="PTHR45436:SF5">
    <property type="entry name" value="SENSOR HISTIDINE KINASE TRCS"/>
    <property type="match status" value="1"/>
</dbReference>
<evidence type="ECO:0000259" key="15">
    <source>
        <dbReference type="PROSITE" id="PS50109"/>
    </source>
</evidence>
<evidence type="ECO:0000313" key="18">
    <source>
        <dbReference type="Proteomes" id="UP001596028"/>
    </source>
</evidence>
<sequence>MKLKTKMMWMIAMSVLIAVVALVAMIYAFNALLVTGYNHVKLQEMSLRLSERLEQAEGPHPERFARIFRQFDADYEDVDMELFDSDGKLLYASSDRTSPYPAQHLLARFANQPGRMFNGEDASLAYEITVGGHRYFVVFDVKGAAFQQVQFYLYLNRDSVYPFLIVPLILIVALPAGVAFVFILFVTRRVGRLSRAMRHADLREEPVRLQVGSEDEIGELTRLFNEMSEKLYRQYARIRQIEQSRTRLVRNLSHDLRTPLSIIQGYAETLQRGSAHDSVARVRHATIILQKSEYMNGLLHQLFRLAELDDVSKAFRLEQGFLPELLQSIVAEYVLILKDRDMTWNADIPEPFAGLNYDRDSLVQALRNLIDNALLHGGDGKFLGVRLRATDETAQIDIEDRGQGIPAGELDRIFERFYRVDKGRRSNGIGIGLSISNEIVQRHGGWISVRSVPNVSTVFTVHLPWKTEAAAASATPPMHA</sequence>
<dbReference type="Pfam" id="PF00512">
    <property type="entry name" value="HisKA"/>
    <property type="match status" value="1"/>
</dbReference>
<comment type="subcellular location">
    <subcellularLocation>
        <location evidence="2">Cell membrane</location>
        <topology evidence="2">Multi-pass membrane protein</topology>
    </subcellularLocation>
</comment>
<dbReference type="InterPro" id="IPR005467">
    <property type="entry name" value="His_kinase_dom"/>
</dbReference>
<dbReference type="CDD" id="cd06225">
    <property type="entry name" value="HAMP"/>
    <property type="match status" value="1"/>
</dbReference>
<keyword evidence="10 17" id="KW-0067">ATP-binding</keyword>
<keyword evidence="8" id="KW-0547">Nucleotide-binding</keyword>
<feature type="domain" description="HAMP" evidence="16">
    <location>
        <begin position="184"/>
        <end position="236"/>
    </location>
</feature>
<evidence type="ECO:0000256" key="11">
    <source>
        <dbReference type="ARBA" id="ARBA00022989"/>
    </source>
</evidence>
<evidence type="ECO:0000256" key="3">
    <source>
        <dbReference type="ARBA" id="ARBA00012438"/>
    </source>
</evidence>
<dbReference type="Proteomes" id="UP001596028">
    <property type="component" value="Unassembled WGS sequence"/>
</dbReference>
<dbReference type="InterPro" id="IPR036097">
    <property type="entry name" value="HisK_dim/P_sf"/>
</dbReference>
<evidence type="ECO:0000256" key="6">
    <source>
        <dbReference type="ARBA" id="ARBA00022679"/>
    </source>
</evidence>
<accession>A0ABV9F4E0</accession>
<keyword evidence="5" id="KW-0597">Phosphoprotein</keyword>
<dbReference type="Pfam" id="PF00672">
    <property type="entry name" value="HAMP"/>
    <property type="match status" value="1"/>
</dbReference>
<dbReference type="SMART" id="SM00387">
    <property type="entry name" value="HATPase_c"/>
    <property type="match status" value="1"/>
</dbReference>
<keyword evidence="6" id="KW-0808">Transferase</keyword>
<evidence type="ECO:0000256" key="10">
    <source>
        <dbReference type="ARBA" id="ARBA00022840"/>
    </source>
</evidence>
<dbReference type="InterPro" id="IPR004358">
    <property type="entry name" value="Sig_transdc_His_kin-like_C"/>
</dbReference>
<proteinExistence type="predicted"/>
<evidence type="ECO:0000259" key="16">
    <source>
        <dbReference type="PROSITE" id="PS50885"/>
    </source>
</evidence>
<dbReference type="Gene3D" id="3.30.565.10">
    <property type="entry name" value="Histidine kinase-like ATPase, C-terminal domain"/>
    <property type="match status" value="1"/>
</dbReference>
<evidence type="ECO:0000256" key="7">
    <source>
        <dbReference type="ARBA" id="ARBA00022692"/>
    </source>
</evidence>
<dbReference type="InterPro" id="IPR003594">
    <property type="entry name" value="HATPase_dom"/>
</dbReference>
<dbReference type="SMART" id="SM00388">
    <property type="entry name" value="HisKA"/>
    <property type="match status" value="1"/>
</dbReference>
<organism evidence="17 18">
    <name type="scientific">Cohnella hongkongensis</name>
    <dbReference type="NCBI Taxonomy" id="178337"/>
    <lineage>
        <taxon>Bacteria</taxon>
        <taxon>Bacillati</taxon>
        <taxon>Bacillota</taxon>
        <taxon>Bacilli</taxon>
        <taxon>Bacillales</taxon>
        <taxon>Paenibacillaceae</taxon>
        <taxon>Cohnella</taxon>
    </lineage>
</organism>
<protein>
    <recommendedName>
        <fullName evidence="3">histidine kinase</fullName>
        <ecNumber evidence="3">2.7.13.3</ecNumber>
    </recommendedName>
</protein>
<dbReference type="InterPro" id="IPR003661">
    <property type="entry name" value="HisK_dim/P_dom"/>
</dbReference>
<dbReference type="EMBL" id="JBHSEP010000001">
    <property type="protein sequence ID" value="MFC4596852.1"/>
    <property type="molecule type" value="Genomic_DNA"/>
</dbReference>
<dbReference type="RefSeq" id="WP_378091404.1">
    <property type="nucleotide sequence ID" value="NZ_JBHSEP010000001.1"/>
</dbReference>
<feature type="transmembrane region" description="Helical" evidence="14">
    <location>
        <begin position="160"/>
        <end position="187"/>
    </location>
</feature>
<evidence type="ECO:0000256" key="1">
    <source>
        <dbReference type="ARBA" id="ARBA00000085"/>
    </source>
</evidence>
<evidence type="ECO:0000256" key="8">
    <source>
        <dbReference type="ARBA" id="ARBA00022741"/>
    </source>
</evidence>
<comment type="catalytic activity">
    <reaction evidence="1">
        <text>ATP + protein L-histidine = ADP + protein N-phospho-L-histidine.</text>
        <dbReference type="EC" id="2.7.13.3"/>
    </reaction>
</comment>
<dbReference type="SUPFAM" id="SSF47384">
    <property type="entry name" value="Homodimeric domain of signal transducing histidine kinase"/>
    <property type="match status" value="1"/>
</dbReference>
<keyword evidence="4" id="KW-1003">Cell membrane</keyword>
<keyword evidence="13 14" id="KW-0472">Membrane</keyword>
<name>A0ABV9F4E0_9BACL</name>
<dbReference type="CDD" id="cd00075">
    <property type="entry name" value="HATPase"/>
    <property type="match status" value="1"/>
</dbReference>
<keyword evidence="18" id="KW-1185">Reference proteome</keyword>
<reference evidence="18" key="1">
    <citation type="journal article" date="2019" name="Int. J. Syst. Evol. Microbiol.">
        <title>The Global Catalogue of Microorganisms (GCM) 10K type strain sequencing project: providing services to taxonomists for standard genome sequencing and annotation.</title>
        <authorList>
            <consortium name="The Broad Institute Genomics Platform"/>
            <consortium name="The Broad Institute Genome Sequencing Center for Infectious Disease"/>
            <person name="Wu L."/>
            <person name="Ma J."/>
        </authorList>
    </citation>
    <scope>NUCLEOTIDE SEQUENCE [LARGE SCALE GENOMIC DNA]</scope>
    <source>
        <strain evidence="18">CCUG 49571</strain>
    </source>
</reference>
<dbReference type="Gene3D" id="6.10.340.10">
    <property type="match status" value="1"/>
</dbReference>
<keyword evidence="9" id="KW-0418">Kinase</keyword>